<evidence type="ECO:0008006" key="4">
    <source>
        <dbReference type="Google" id="ProtNLM"/>
    </source>
</evidence>
<dbReference type="Ensembl" id="ENSCSAVT00000008685.1">
    <property type="protein sequence ID" value="ENSCSAVP00000008575.1"/>
    <property type="gene ID" value="ENSCSAVG00000005096.1"/>
</dbReference>
<dbReference type="HOGENOM" id="CLU_2885080_0_0_1"/>
<reference evidence="3" key="1">
    <citation type="submission" date="2003-08" db="EMBL/GenBank/DDBJ databases">
        <authorList>
            <person name="Birren B."/>
            <person name="Nusbaum C."/>
            <person name="Abebe A."/>
            <person name="Abouelleil A."/>
            <person name="Adekoya E."/>
            <person name="Ait-zahra M."/>
            <person name="Allen N."/>
            <person name="Allen T."/>
            <person name="An P."/>
            <person name="Anderson M."/>
            <person name="Anderson S."/>
            <person name="Arachchi H."/>
            <person name="Armbruster J."/>
            <person name="Bachantsang P."/>
            <person name="Baldwin J."/>
            <person name="Barry A."/>
            <person name="Bayul T."/>
            <person name="Blitshsteyn B."/>
            <person name="Bloom T."/>
            <person name="Blye J."/>
            <person name="Boguslavskiy L."/>
            <person name="Borowsky M."/>
            <person name="Boukhgalter B."/>
            <person name="Brunache A."/>
            <person name="Butler J."/>
            <person name="Calixte N."/>
            <person name="Calvo S."/>
            <person name="Camarata J."/>
            <person name="Campo K."/>
            <person name="Chang J."/>
            <person name="Cheshatsang Y."/>
            <person name="Citroen M."/>
            <person name="Collymore A."/>
            <person name="Considine T."/>
            <person name="Cook A."/>
            <person name="Cooke P."/>
            <person name="Corum B."/>
            <person name="Cuomo C."/>
            <person name="David R."/>
            <person name="Dawoe T."/>
            <person name="Degray S."/>
            <person name="Dodge S."/>
            <person name="Dooley K."/>
            <person name="Dorje P."/>
            <person name="Dorjee K."/>
            <person name="Dorris L."/>
            <person name="Duffey N."/>
            <person name="Dupes A."/>
            <person name="Elkins T."/>
            <person name="Engels R."/>
            <person name="Erickson J."/>
            <person name="Farina A."/>
            <person name="Faro S."/>
            <person name="Ferreira P."/>
            <person name="Fischer H."/>
            <person name="Fitzgerald M."/>
            <person name="Foley K."/>
            <person name="Gage D."/>
            <person name="Galagan J."/>
            <person name="Gearin G."/>
            <person name="Gnerre S."/>
            <person name="Gnirke A."/>
            <person name="Goyette A."/>
            <person name="Graham J."/>
            <person name="Grandbois E."/>
            <person name="Gyaltsen K."/>
            <person name="Hafez N."/>
            <person name="Hagopian D."/>
            <person name="Hagos B."/>
            <person name="Hall J."/>
            <person name="Hatcher B."/>
            <person name="Heller A."/>
            <person name="Higgins H."/>
            <person name="Honan T."/>
            <person name="Horn A."/>
            <person name="Houde N."/>
            <person name="Hughes L."/>
            <person name="Hulme W."/>
            <person name="Husby E."/>
            <person name="Iliev I."/>
            <person name="Jaffe D."/>
            <person name="Jones C."/>
            <person name="Kamal M."/>
            <person name="Kamat A."/>
            <person name="Kamvysselis M."/>
            <person name="Karlsson E."/>
            <person name="Kells C."/>
            <person name="Kieu A."/>
            <person name="Kisner P."/>
            <person name="Kodira C."/>
            <person name="Kulbokas E."/>
            <person name="Labutti K."/>
            <person name="Lama D."/>
            <person name="Landers T."/>
            <person name="Leger J."/>
            <person name="Levine S."/>
            <person name="Lewis D."/>
            <person name="Lewis T."/>
            <person name="Lindblad-toh K."/>
            <person name="Liu X."/>
            <person name="Lokyitsang T."/>
            <person name="Lokyitsang Y."/>
            <person name="Lucien O."/>
            <person name="Lui A."/>
            <person name="Ma L.J."/>
            <person name="Mabbitt R."/>
            <person name="Macdonald J."/>
            <person name="Maclean C."/>
            <person name="Major J."/>
            <person name="Manning J."/>
            <person name="Marabella R."/>
            <person name="Maru K."/>
            <person name="Matthews C."/>
            <person name="Mauceli E."/>
            <person name="Mccarthy M."/>
            <person name="Mcdonough S."/>
            <person name="Mcghee T."/>
            <person name="Meldrim J."/>
            <person name="Meneus L."/>
            <person name="Mesirov J."/>
            <person name="Mihalev A."/>
            <person name="Mihova T."/>
            <person name="Mikkelsen T."/>
            <person name="Mlenga V."/>
            <person name="Moru K."/>
            <person name="Mozes J."/>
            <person name="Mulrain L."/>
            <person name="Munson G."/>
            <person name="Naylor J."/>
            <person name="Newes C."/>
            <person name="Nguyen C."/>
            <person name="Nguyen N."/>
            <person name="Nguyen T."/>
            <person name="Nicol R."/>
            <person name="Nielsen C."/>
            <person name="Nizzari M."/>
            <person name="Norbu C."/>
            <person name="Norbu N."/>
            <person name="O'donnell P."/>
            <person name="Okoawo O."/>
            <person name="O'leary S."/>
            <person name="Omotosho B."/>
            <person name="O'neill K."/>
            <person name="Osman S."/>
            <person name="Parker S."/>
            <person name="Perrin D."/>
            <person name="Phunkhang P."/>
            <person name="Piqani B."/>
            <person name="Purcell S."/>
            <person name="Rachupka T."/>
            <person name="Ramasamy U."/>
            <person name="Rameau R."/>
            <person name="Ray V."/>
            <person name="Raymond C."/>
            <person name="Retta R."/>
            <person name="Richardson S."/>
            <person name="Rise C."/>
            <person name="Rodriguez J."/>
            <person name="Rogers J."/>
            <person name="Rogov P."/>
            <person name="Rutman M."/>
            <person name="Schupbach R."/>
            <person name="Seaman C."/>
            <person name="Settipalli S."/>
            <person name="Sharpe T."/>
            <person name="Sheridan J."/>
            <person name="Sherpa N."/>
            <person name="Shi J."/>
            <person name="Smirnov S."/>
            <person name="Smith C."/>
            <person name="Sougnez C."/>
            <person name="Spencer B."/>
            <person name="Stalker J."/>
            <person name="Stange-thomann N."/>
            <person name="Stavropoulos S."/>
            <person name="Stetson K."/>
            <person name="Stone C."/>
            <person name="Stone S."/>
            <person name="Stubbs M."/>
            <person name="Talamas J."/>
            <person name="Tchuinga P."/>
            <person name="Tenzing P."/>
            <person name="Tesfaye S."/>
            <person name="Theodore J."/>
            <person name="Thoulutsang Y."/>
            <person name="Topham K."/>
            <person name="Towey S."/>
            <person name="Tsamla T."/>
            <person name="Tsomo N."/>
            <person name="Vallee D."/>
            <person name="Vassiliev H."/>
            <person name="Venkataraman V."/>
            <person name="Vinson J."/>
            <person name="Vo A."/>
            <person name="Wade C."/>
            <person name="Wang S."/>
            <person name="Wangchuk T."/>
            <person name="Wangdi T."/>
            <person name="Whittaker C."/>
            <person name="Wilkinson J."/>
            <person name="Wu Y."/>
            <person name="Wyman D."/>
            <person name="Yadav S."/>
            <person name="Yang S."/>
            <person name="Yang X."/>
            <person name="Yeager S."/>
            <person name="Yee E."/>
            <person name="Young G."/>
            <person name="Zainoun J."/>
            <person name="Zembeck L."/>
            <person name="Zimmer A."/>
            <person name="Zody M."/>
            <person name="Lander E."/>
        </authorList>
    </citation>
    <scope>NUCLEOTIDE SEQUENCE [LARGE SCALE GENOMIC DNA]</scope>
</reference>
<accession>H2YTB5</accession>
<evidence type="ECO:0000313" key="2">
    <source>
        <dbReference type="Ensembl" id="ENSCSAVP00000008575.1"/>
    </source>
</evidence>
<name>H2YTB5_CIOSA</name>
<evidence type="ECO:0000313" key="3">
    <source>
        <dbReference type="Proteomes" id="UP000007875"/>
    </source>
</evidence>
<protein>
    <recommendedName>
        <fullName evidence="4">Apelin receptor early endogenous ligand</fullName>
    </recommendedName>
</protein>
<reference evidence="2" key="3">
    <citation type="submission" date="2025-09" db="UniProtKB">
        <authorList>
            <consortium name="Ensembl"/>
        </authorList>
    </citation>
    <scope>IDENTIFICATION</scope>
</reference>
<evidence type="ECO:0000256" key="1">
    <source>
        <dbReference type="SAM" id="SignalP"/>
    </source>
</evidence>
<feature type="signal peptide" evidence="1">
    <location>
        <begin position="1"/>
        <end position="21"/>
    </location>
</feature>
<dbReference type="Proteomes" id="UP000007875">
    <property type="component" value="Unassembled WGS sequence"/>
</dbReference>
<organism evidence="2 3">
    <name type="scientific">Ciona savignyi</name>
    <name type="common">Pacific transparent sea squirt</name>
    <dbReference type="NCBI Taxonomy" id="51511"/>
    <lineage>
        <taxon>Eukaryota</taxon>
        <taxon>Metazoa</taxon>
        <taxon>Chordata</taxon>
        <taxon>Tunicata</taxon>
        <taxon>Ascidiacea</taxon>
        <taxon>Phlebobranchia</taxon>
        <taxon>Cionidae</taxon>
        <taxon>Ciona</taxon>
    </lineage>
</organism>
<dbReference type="InParanoid" id="H2YTB5"/>
<feature type="chain" id="PRO_5003578838" description="Apelin receptor early endogenous ligand" evidence="1">
    <location>
        <begin position="22"/>
        <end position="63"/>
    </location>
</feature>
<sequence length="63" mass="7410">MNKSLLLLVIVLVIMCGKSEALFRRRRPQMLEAKDSHAVANKRLMNRRQMMPENVLMVKKKPF</sequence>
<proteinExistence type="predicted"/>
<keyword evidence="3" id="KW-1185">Reference proteome</keyword>
<keyword evidence="1" id="KW-0732">Signal</keyword>
<reference evidence="2" key="2">
    <citation type="submission" date="2025-08" db="UniProtKB">
        <authorList>
            <consortium name="Ensembl"/>
        </authorList>
    </citation>
    <scope>IDENTIFICATION</scope>
</reference>
<dbReference type="AlphaFoldDB" id="H2YTB5"/>